<dbReference type="Proteomes" id="UP000293398">
    <property type="component" value="Unassembled WGS sequence"/>
</dbReference>
<dbReference type="AlphaFoldDB" id="A0A4Q7V5P8"/>
<name>A0A4Q7V5P8_9BURK</name>
<gene>
    <name evidence="7" type="ORF">EV681_4371</name>
</gene>
<evidence type="ECO:0000313" key="7">
    <source>
        <dbReference type="EMBL" id="RZT91615.1"/>
    </source>
</evidence>
<evidence type="ECO:0000256" key="5">
    <source>
        <dbReference type="ARBA" id="ARBA00022833"/>
    </source>
</evidence>
<dbReference type="Gene3D" id="3.60.15.10">
    <property type="entry name" value="Ribonuclease Z/Hydroxyacylglutathione hydrolase-like"/>
    <property type="match status" value="1"/>
</dbReference>
<evidence type="ECO:0000256" key="1">
    <source>
        <dbReference type="ARBA" id="ARBA00001947"/>
    </source>
</evidence>
<evidence type="ECO:0000259" key="6">
    <source>
        <dbReference type="SMART" id="SM00849"/>
    </source>
</evidence>
<accession>A0A4Q7V5P8</accession>
<dbReference type="CDD" id="cd07729">
    <property type="entry name" value="AHL_lactonase_MBL-fold"/>
    <property type="match status" value="1"/>
</dbReference>
<comment type="caution">
    <text evidence="7">The sequence shown here is derived from an EMBL/GenBank/DDBJ whole genome shotgun (WGS) entry which is preliminary data.</text>
</comment>
<keyword evidence="4 7" id="KW-0378">Hydrolase</keyword>
<dbReference type="PANTHER" id="PTHR42978:SF7">
    <property type="entry name" value="METALLO-HYDROLASE RV2300C-RELATED"/>
    <property type="match status" value="1"/>
</dbReference>
<dbReference type="SMART" id="SM00849">
    <property type="entry name" value="Lactamase_B"/>
    <property type="match status" value="1"/>
</dbReference>
<keyword evidence="8" id="KW-1185">Reference proteome</keyword>
<comment type="similarity">
    <text evidence="2">Belongs to the metallo-beta-lactamase superfamily.</text>
</comment>
<proteinExistence type="inferred from homology"/>
<dbReference type="GO" id="GO:0046872">
    <property type="term" value="F:metal ion binding"/>
    <property type="evidence" value="ECO:0007669"/>
    <property type="project" value="UniProtKB-KW"/>
</dbReference>
<dbReference type="GO" id="GO:0016787">
    <property type="term" value="F:hydrolase activity"/>
    <property type="evidence" value="ECO:0007669"/>
    <property type="project" value="UniProtKB-KW"/>
</dbReference>
<dbReference type="Pfam" id="PF00753">
    <property type="entry name" value="Lactamase_B"/>
    <property type="match status" value="1"/>
</dbReference>
<dbReference type="SUPFAM" id="SSF56281">
    <property type="entry name" value="Metallo-hydrolase/oxidoreductase"/>
    <property type="match status" value="1"/>
</dbReference>
<organism evidence="7 8">
    <name type="scientific">Advenella incenata</name>
    <dbReference type="NCBI Taxonomy" id="267800"/>
    <lineage>
        <taxon>Bacteria</taxon>
        <taxon>Pseudomonadati</taxon>
        <taxon>Pseudomonadota</taxon>
        <taxon>Betaproteobacteria</taxon>
        <taxon>Burkholderiales</taxon>
        <taxon>Alcaligenaceae</taxon>
    </lineage>
</organism>
<reference evidence="7 8" key="1">
    <citation type="submission" date="2019-02" db="EMBL/GenBank/DDBJ databases">
        <title>Genomic Encyclopedia of Type Strains, Phase IV (KMG-IV): sequencing the most valuable type-strain genomes for metagenomic binning, comparative biology and taxonomic classification.</title>
        <authorList>
            <person name="Goeker M."/>
        </authorList>
    </citation>
    <scope>NUCLEOTIDE SEQUENCE [LARGE SCALE GENOMIC DNA]</scope>
    <source>
        <strain evidence="7 8">DSM 23814</strain>
    </source>
</reference>
<protein>
    <submittedName>
        <fullName evidence="7">Glyoxylase-like metal-dependent hydrolase (Beta-lactamase superfamily II)</fullName>
    </submittedName>
</protein>
<evidence type="ECO:0000313" key="8">
    <source>
        <dbReference type="Proteomes" id="UP000293398"/>
    </source>
</evidence>
<dbReference type="InterPro" id="IPR001279">
    <property type="entry name" value="Metallo-B-lactamas"/>
</dbReference>
<dbReference type="RefSeq" id="WP_242612351.1">
    <property type="nucleotide sequence ID" value="NZ_SHKO01000005.1"/>
</dbReference>
<dbReference type="PANTHER" id="PTHR42978">
    <property type="entry name" value="QUORUM-QUENCHING LACTONASE YTNP-RELATED-RELATED"/>
    <property type="match status" value="1"/>
</dbReference>
<evidence type="ECO:0000256" key="2">
    <source>
        <dbReference type="ARBA" id="ARBA00007749"/>
    </source>
</evidence>
<dbReference type="InterPro" id="IPR036866">
    <property type="entry name" value="RibonucZ/Hydroxyglut_hydro"/>
</dbReference>
<sequence length="261" mass="29646">MDRQYQVYALKYATVLRNAADNFLHKDAHDGPMPLDFYFWVIRDEQQIVLVDTGFSRCSALERNRQFLHEPVALLASLGIEPEHIDHIVLTHLHYDHAGNVAQFPNATIHLQEAEMHFATGKWMCFENFRHFFSADDITQVIRKVYADKVQFHDGNATLPGGIQLIRIGGHTPGLQAVRVNTARGPIVLASDAMHYYRNFTKDNPFPAIVDVTEMLQGYRTLRSLVSSDDHLIPGHDPLVAARYPCVQMHSSIFRLDVTPG</sequence>
<dbReference type="InterPro" id="IPR051013">
    <property type="entry name" value="MBL_superfamily_lactonases"/>
</dbReference>
<keyword evidence="5" id="KW-0862">Zinc</keyword>
<keyword evidence="3" id="KW-0479">Metal-binding</keyword>
<evidence type="ECO:0000256" key="3">
    <source>
        <dbReference type="ARBA" id="ARBA00022723"/>
    </source>
</evidence>
<evidence type="ECO:0000256" key="4">
    <source>
        <dbReference type="ARBA" id="ARBA00022801"/>
    </source>
</evidence>
<dbReference type="EMBL" id="SHKO01000005">
    <property type="protein sequence ID" value="RZT91615.1"/>
    <property type="molecule type" value="Genomic_DNA"/>
</dbReference>
<feature type="domain" description="Metallo-beta-lactamase" evidence="6">
    <location>
        <begin position="36"/>
        <end position="236"/>
    </location>
</feature>
<comment type="cofactor">
    <cofactor evidence="1">
        <name>Zn(2+)</name>
        <dbReference type="ChEBI" id="CHEBI:29105"/>
    </cofactor>
</comment>